<keyword evidence="7" id="KW-1185">Reference proteome</keyword>
<keyword evidence="2" id="KW-0805">Transcription regulation</keyword>
<evidence type="ECO:0000259" key="5">
    <source>
        <dbReference type="PROSITE" id="PS50931"/>
    </source>
</evidence>
<dbReference type="InterPro" id="IPR005119">
    <property type="entry name" value="LysR_subst-bd"/>
</dbReference>
<name>A0A975ZPT0_9RHOB</name>
<reference evidence="6 7" key="1">
    <citation type="submission" date="2016-10" db="EMBL/GenBank/DDBJ databases">
        <authorList>
            <person name="Varghese N."/>
            <person name="Submissions S."/>
        </authorList>
    </citation>
    <scope>NUCLEOTIDE SEQUENCE [LARGE SCALE GENOMIC DNA]</scope>
    <source>
        <strain evidence="6 7">FF3</strain>
    </source>
</reference>
<dbReference type="SUPFAM" id="SSF53850">
    <property type="entry name" value="Periplasmic binding protein-like II"/>
    <property type="match status" value="1"/>
</dbReference>
<sequence>MARQMLIPQIGNADLKLLRIFKTVAECGGISAAESELNTGRSTISKHLSDLETRLGFRLCNRGPAGFFLTDEGAQVLTATDALLESVRDFRTRMNEVRQKLVGTLRIAAFDQSISNPEARLSHALRLFSDRAPDVDLDLSMLPPNIIEARLQEGQLDIGIIARHRPLPGLDYMPVHGEDMYLYCGRGHPFFDAPEALDLETVRGARYAGISFNSPNLQVGQSLNMRSRAVVQNEMMLAMLVLSGQYVGFIPAHMAEQFEQQDKMRRVLPDQIHYRTSFAAATRRAPEPNRLTRVFLDVLRETYPAGSPAPQSRTPADVGGRCG</sequence>
<evidence type="ECO:0000256" key="2">
    <source>
        <dbReference type="ARBA" id="ARBA00023015"/>
    </source>
</evidence>
<evidence type="ECO:0000313" key="6">
    <source>
        <dbReference type="EMBL" id="SEJ95133.1"/>
    </source>
</evidence>
<protein>
    <submittedName>
        <fullName evidence="6">DNA-binding transcriptional regulator, LysR family</fullName>
    </submittedName>
</protein>
<evidence type="ECO:0000256" key="3">
    <source>
        <dbReference type="ARBA" id="ARBA00023125"/>
    </source>
</evidence>
<dbReference type="Pfam" id="PF03466">
    <property type="entry name" value="LysR_substrate"/>
    <property type="match status" value="1"/>
</dbReference>
<dbReference type="Gene3D" id="3.40.190.290">
    <property type="match status" value="1"/>
</dbReference>
<dbReference type="CDD" id="cd05466">
    <property type="entry name" value="PBP2_LTTR_substrate"/>
    <property type="match status" value="1"/>
</dbReference>
<keyword evidence="3 6" id="KW-0238">DNA-binding</keyword>
<dbReference type="InterPro" id="IPR036388">
    <property type="entry name" value="WH-like_DNA-bd_sf"/>
</dbReference>
<dbReference type="EMBL" id="FNYY01000015">
    <property type="protein sequence ID" value="SEJ95133.1"/>
    <property type="molecule type" value="Genomic_DNA"/>
</dbReference>
<dbReference type="GO" id="GO:0000976">
    <property type="term" value="F:transcription cis-regulatory region binding"/>
    <property type="evidence" value="ECO:0007669"/>
    <property type="project" value="TreeGrafter"/>
</dbReference>
<dbReference type="GeneID" id="80819806"/>
<keyword evidence="4" id="KW-0804">Transcription</keyword>
<dbReference type="InterPro" id="IPR036390">
    <property type="entry name" value="WH_DNA-bd_sf"/>
</dbReference>
<dbReference type="SUPFAM" id="SSF46785">
    <property type="entry name" value="Winged helix' DNA-binding domain"/>
    <property type="match status" value="1"/>
</dbReference>
<dbReference type="GO" id="GO:0003700">
    <property type="term" value="F:DNA-binding transcription factor activity"/>
    <property type="evidence" value="ECO:0007669"/>
    <property type="project" value="InterPro"/>
</dbReference>
<dbReference type="PANTHER" id="PTHR30126:SF98">
    <property type="entry name" value="HTH-TYPE TRANSCRIPTIONAL ACTIVATOR BAUR"/>
    <property type="match status" value="1"/>
</dbReference>
<evidence type="ECO:0000256" key="4">
    <source>
        <dbReference type="ARBA" id="ARBA00023163"/>
    </source>
</evidence>
<proteinExistence type="inferred from homology"/>
<dbReference type="PANTHER" id="PTHR30126">
    <property type="entry name" value="HTH-TYPE TRANSCRIPTIONAL REGULATOR"/>
    <property type="match status" value="1"/>
</dbReference>
<comment type="caution">
    <text evidence="6">The sequence shown here is derived from an EMBL/GenBank/DDBJ whole genome shotgun (WGS) entry which is preliminary data.</text>
</comment>
<evidence type="ECO:0000256" key="1">
    <source>
        <dbReference type="ARBA" id="ARBA00009437"/>
    </source>
</evidence>
<comment type="similarity">
    <text evidence="1">Belongs to the LysR transcriptional regulatory family.</text>
</comment>
<gene>
    <name evidence="6" type="ORF">SAMN04487940_1156</name>
</gene>
<organism evidence="6 7">
    <name type="scientific">Marinovum algicola</name>
    <dbReference type="NCBI Taxonomy" id="42444"/>
    <lineage>
        <taxon>Bacteria</taxon>
        <taxon>Pseudomonadati</taxon>
        <taxon>Pseudomonadota</taxon>
        <taxon>Alphaproteobacteria</taxon>
        <taxon>Rhodobacterales</taxon>
        <taxon>Roseobacteraceae</taxon>
        <taxon>Marinovum</taxon>
    </lineage>
</organism>
<dbReference type="PROSITE" id="PS50931">
    <property type="entry name" value="HTH_LYSR"/>
    <property type="match status" value="1"/>
</dbReference>
<dbReference type="AlphaFoldDB" id="A0A975ZPT0"/>
<dbReference type="InterPro" id="IPR000847">
    <property type="entry name" value="LysR_HTH_N"/>
</dbReference>
<dbReference type="Proteomes" id="UP000182932">
    <property type="component" value="Unassembled WGS sequence"/>
</dbReference>
<accession>A0A975ZPT0</accession>
<dbReference type="Pfam" id="PF00126">
    <property type="entry name" value="HTH_1"/>
    <property type="match status" value="1"/>
</dbReference>
<feature type="domain" description="HTH lysR-type" evidence="5">
    <location>
        <begin position="14"/>
        <end position="70"/>
    </location>
</feature>
<dbReference type="RefSeq" id="WP_074837748.1">
    <property type="nucleotide sequence ID" value="NZ_CATLTK010000044.1"/>
</dbReference>
<dbReference type="Gene3D" id="1.10.10.10">
    <property type="entry name" value="Winged helix-like DNA-binding domain superfamily/Winged helix DNA-binding domain"/>
    <property type="match status" value="1"/>
</dbReference>
<evidence type="ECO:0000313" key="7">
    <source>
        <dbReference type="Proteomes" id="UP000182932"/>
    </source>
</evidence>